<dbReference type="InterPro" id="IPR041698">
    <property type="entry name" value="Methyltransf_25"/>
</dbReference>
<dbReference type="Pfam" id="PF13649">
    <property type="entry name" value="Methyltransf_25"/>
    <property type="match status" value="1"/>
</dbReference>
<dbReference type="InterPro" id="IPR005271">
    <property type="entry name" value="CmoA"/>
</dbReference>
<dbReference type="PIRSF" id="PIRSF006325">
    <property type="entry name" value="MeTrfase_bac"/>
    <property type="match status" value="1"/>
</dbReference>
<dbReference type="InterPro" id="IPR029063">
    <property type="entry name" value="SAM-dependent_MTases_sf"/>
</dbReference>
<dbReference type="GO" id="GO:1904047">
    <property type="term" value="F:S-adenosyl-L-methionine binding"/>
    <property type="evidence" value="ECO:0007669"/>
    <property type="project" value="UniProtKB-UniRule"/>
</dbReference>
<organism evidence="6 7">
    <name type="scientific">Pseudomaricurvus hydrocarbonicus</name>
    <dbReference type="NCBI Taxonomy" id="1470433"/>
    <lineage>
        <taxon>Bacteria</taxon>
        <taxon>Pseudomonadati</taxon>
        <taxon>Pseudomonadota</taxon>
        <taxon>Gammaproteobacteria</taxon>
        <taxon>Cellvibrionales</taxon>
        <taxon>Cellvibrionaceae</taxon>
        <taxon>Pseudomaricurvus</taxon>
    </lineage>
</organism>
<comment type="subunit">
    <text evidence="3">Homodimer.</text>
</comment>
<dbReference type="EC" id="2.1.3.-" evidence="3"/>
<dbReference type="HAMAP" id="MF_01589">
    <property type="entry name" value="Cx_SAM_synthase"/>
    <property type="match status" value="1"/>
</dbReference>
<feature type="binding site" evidence="3">
    <location>
        <position position="209"/>
    </location>
    <ligand>
        <name>S-adenosyl-L-methionine</name>
        <dbReference type="ChEBI" id="CHEBI:59789"/>
    </ligand>
</feature>
<sequence length="252" mass="28148">MSEQEHSKHASGASDTIYANPLGHVAGFSFDQNVVNVFPDMIKRSVPGYTTIITMIGTLSEQYATSGSHCYDLGCSLGAASLAMRHRIQAANCRIIGVDNSQAMIDRCQDVFDADCGEVPVELICDDLENIEIQNASVVVLNFTLQFIPPERRDGILQRIYDGLNPGGVLILSEKVVFQDQQHDQLMIDLYHNFKRANGYSDLEIAQKRTALENVLIPETLDSHRQRMKKVGFHSCDVWFQCFNFASMIAIK</sequence>
<dbReference type="PANTHER" id="PTHR43861:SF2">
    <property type="entry name" value="CARBOXY-S-ADENOSYL-L-METHIONINE SYNTHASE"/>
    <property type="match status" value="1"/>
</dbReference>
<dbReference type="NCBIfam" id="TIGR00740">
    <property type="entry name" value="carboxy-S-adenosyl-L-methionine synthase CmoA"/>
    <property type="match status" value="1"/>
</dbReference>
<evidence type="ECO:0000313" key="6">
    <source>
        <dbReference type="EMBL" id="NHO65537.1"/>
    </source>
</evidence>
<comment type="catalytic activity">
    <reaction evidence="3">
        <text>prephenate + S-adenosyl-L-methionine = carboxy-S-adenosyl-L-methionine + 3-phenylpyruvate + H2O</text>
        <dbReference type="Rhea" id="RHEA:51692"/>
        <dbReference type="ChEBI" id="CHEBI:15377"/>
        <dbReference type="ChEBI" id="CHEBI:18005"/>
        <dbReference type="ChEBI" id="CHEBI:29934"/>
        <dbReference type="ChEBI" id="CHEBI:59789"/>
        <dbReference type="ChEBI" id="CHEBI:134278"/>
    </reaction>
</comment>
<dbReference type="Proteomes" id="UP000787472">
    <property type="component" value="Unassembled WGS sequence"/>
</dbReference>
<evidence type="ECO:0000256" key="1">
    <source>
        <dbReference type="ARBA" id="ARBA00022679"/>
    </source>
</evidence>
<feature type="binding site" evidence="3 4">
    <location>
        <begin position="99"/>
        <end position="100"/>
    </location>
    <ligand>
        <name>S-adenosyl-L-methionine</name>
        <dbReference type="ChEBI" id="CHEBI:59789"/>
    </ligand>
</feature>
<dbReference type="EMBL" id="JAAONZ010000004">
    <property type="protein sequence ID" value="NHO65537.1"/>
    <property type="molecule type" value="Genomic_DNA"/>
</dbReference>
<keyword evidence="7" id="KW-1185">Reference proteome</keyword>
<dbReference type="GO" id="GO:0002098">
    <property type="term" value="P:tRNA wobble uridine modification"/>
    <property type="evidence" value="ECO:0007669"/>
    <property type="project" value="InterPro"/>
</dbReference>
<accession>A0A9E5JZK7</accession>
<comment type="caution">
    <text evidence="6">The sequence shown here is derived from an EMBL/GenBank/DDBJ whole genome shotgun (WGS) entry which is preliminary data.</text>
</comment>
<evidence type="ECO:0000256" key="2">
    <source>
        <dbReference type="ARBA" id="ARBA00022691"/>
    </source>
</evidence>
<keyword evidence="2 3" id="KW-0949">S-adenosyl-L-methionine</keyword>
<reference evidence="6" key="1">
    <citation type="submission" date="2020-03" db="EMBL/GenBank/DDBJ databases">
        <authorList>
            <person name="Guo F."/>
        </authorList>
    </citation>
    <scope>NUCLEOTIDE SEQUENCE</scope>
    <source>
        <strain evidence="6">JCM 30134</strain>
    </source>
</reference>
<comment type="function">
    <text evidence="3">Catalyzes the conversion of S-adenosyl-L-methionine (SAM) to carboxy-S-adenosyl-L-methionine (Cx-SAM).</text>
</comment>
<dbReference type="Gene3D" id="3.40.50.150">
    <property type="entry name" value="Vaccinia Virus protein VP39"/>
    <property type="match status" value="1"/>
</dbReference>
<evidence type="ECO:0000259" key="5">
    <source>
        <dbReference type="Pfam" id="PF13649"/>
    </source>
</evidence>
<evidence type="ECO:0000256" key="4">
    <source>
        <dbReference type="PIRSR" id="PIRSR006325-1"/>
    </source>
</evidence>
<feature type="binding site" evidence="3 4">
    <location>
        <position position="142"/>
    </location>
    <ligand>
        <name>S-adenosyl-L-methionine</name>
        <dbReference type="ChEBI" id="CHEBI:59789"/>
    </ligand>
</feature>
<gene>
    <name evidence="3 6" type="primary">cmoA</name>
    <name evidence="6" type="ORF">G8770_08300</name>
</gene>
<keyword evidence="1 3" id="KW-0808">Transferase</keyword>
<feature type="domain" description="Methyltransferase" evidence="5">
    <location>
        <begin position="72"/>
        <end position="168"/>
    </location>
</feature>
<dbReference type="GO" id="GO:0016743">
    <property type="term" value="F:carboxyl- or carbamoyltransferase activity"/>
    <property type="evidence" value="ECO:0007669"/>
    <property type="project" value="UniProtKB-UniRule"/>
</dbReference>
<feature type="binding site" evidence="3">
    <location>
        <begin position="127"/>
        <end position="128"/>
    </location>
    <ligand>
        <name>S-adenosyl-L-methionine</name>
        <dbReference type="ChEBI" id="CHEBI:59789"/>
    </ligand>
</feature>
<proteinExistence type="inferred from homology"/>
<feature type="binding site" evidence="3 4">
    <location>
        <position position="49"/>
    </location>
    <ligand>
        <name>S-adenosyl-L-methionine</name>
        <dbReference type="ChEBI" id="CHEBI:59789"/>
    </ligand>
</feature>
<evidence type="ECO:0000256" key="3">
    <source>
        <dbReference type="HAMAP-Rule" id="MF_01589"/>
    </source>
</evidence>
<protein>
    <recommendedName>
        <fullName evidence="3">Carboxy-S-adenosyl-L-methionine synthase</fullName>
        <shortName evidence="3">Cx-SAM synthase</shortName>
        <ecNumber evidence="3">2.1.3.-</ecNumber>
    </recommendedName>
</protein>
<feature type="binding site" evidence="3 4">
    <location>
        <begin position="74"/>
        <end position="76"/>
    </location>
    <ligand>
        <name>S-adenosyl-L-methionine</name>
        <dbReference type="ChEBI" id="CHEBI:59789"/>
    </ligand>
</feature>
<name>A0A9E5JZK7_9GAMM</name>
<evidence type="ECO:0000313" key="7">
    <source>
        <dbReference type="Proteomes" id="UP000787472"/>
    </source>
</evidence>
<dbReference type="PANTHER" id="PTHR43861">
    <property type="entry name" value="TRANS-ACONITATE 2-METHYLTRANSFERASE-RELATED"/>
    <property type="match status" value="1"/>
</dbReference>
<dbReference type="CDD" id="cd02440">
    <property type="entry name" value="AdoMet_MTases"/>
    <property type="match status" value="1"/>
</dbReference>
<dbReference type="RefSeq" id="WP_167184594.1">
    <property type="nucleotide sequence ID" value="NZ_JAAONZ010000004.1"/>
</dbReference>
<dbReference type="AlphaFoldDB" id="A0A9E5JZK7"/>
<comment type="similarity">
    <text evidence="3">Belongs to the class I-like SAM-binding methyltransferase superfamily. Cx-SAM synthase family.</text>
</comment>
<dbReference type="SUPFAM" id="SSF53335">
    <property type="entry name" value="S-adenosyl-L-methionine-dependent methyltransferases"/>
    <property type="match status" value="1"/>
</dbReference>
<dbReference type="NCBIfam" id="NF011995">
    <property type="entry name" value="PRK15451.1"/>
    <property type="match status" value="1"/>
</dbReference>